<dbReference type="RefSeq" id="WP_039312680.1">
    <property type="nucleotide sequence ID" value="NZ_CP006905.1"/>
</dbReference>
<keyword evidence="2" id="KW-1185">Reference proteome</keyword>
<dbReference type="eggNOG" id="ENOG5030267">
    <property type="taxonomic scope" value="Bacteria"/>
</dbReference>
<gene>
    <name evidence="1" type="ORF">U729_1302</name>
</gene>
<evidence type="ECO:0000313" key="1">
    <source>
        <dbReference type="EMBL" id="AIY84077.1"/>
    </source>
</evidence>
<dbReference type="OrthoDB" id="1753657at2"/>
<protein>
    <submittedName>
        <fullName evidence="1">Inhibitor of sigma-G Gin family protein</fullName>
    </submittedName>
</protein>
<dbReference type="HOGENOM" id="CLU_187385_0_1_9"/>
<sequence length="61" mass="6821">MKIFDSKSIRENVCVICGNVSDNGIVIKGELVCPTCEYEMVNSNPGEPKYDTYVDGIKKIY</sequence>
<dbReference type="Pfam" id="PF10764">
    <property type="entry name" value="Gin"/>
    <property type="match status" value="1"/>
</dbReference>
<reference evidence="1 2" key="1">
    <citation type="journal article" date="2015" name="Infect. Genet. Evol.">
        <title>Genomic sequences of six botulinum neurotoxin-producing strains representing three clostridial species illustrate the mobility and diversity of botulinum neurotoxin genes.</title>
        <authorList>
            <person name="Smith T.J."/>
            <person name="Hill K.K."/>
            <person name="Xie G."/>
            <person name="Foley B.T."/>
            <person name="Williamson C.H."/>
            <person name="Foster J.T."/>
            <person name="Johnson S.L."/>
            <person name="Chertkov O."/>
            <person name="Teshima H."/>
            <person name="Gibbons H.S."/>
            <person name="Johnsky L.A."/>
            <person name="Karavis M.A."/>
            <person name="Smith L.A."/>
        </authorList>
    </citation>
    <scope>NUCLEOTIDE SEQUENCE [LARGE SCALE GENOMIC DNA]</scope>
    <source>
        <strain evidence="1">Sullivan</strain>
    </source>
</reference>
<evidence type="ECO:0000313" key="2">
    <source>
        <dbReference type="Proteomes" id="UP000030635"/>
    </source>
</evidence>
<dbReference type="KEGG" id="cbv:U729_1302"/>
<organism evidence="1 2">
    <name type="scientific">Clostridium baratii str. Sullivan</name>
    <dbReference type="NCBI Taxonomy" id="1415775"/>
    <lineage>
        <taxon>Bacteria</taxon>
        <taxon>Bacillati</taxon>
        <taxon>Bacillota</taxon>
        <taxon>Clostridia</taxon>
        <taxon>Eubacteriales</taxon>
        <taxon>Clostridiaceae</taxon>
        <taxon>Clostridium</taxon>
    </lineage>
</organism>
<dbReference type="EMBL" id="CP006905">
    <property type="protein sequence ID" value="AIY84077.1"/>
    <property type="molecule type" value="Genomic_DNA"/>
</dbReference>
<dbReference type="Proteomes" id="UP000030635">
    <property type="component" value="Chromosome"/>
</dbReference>
<name>A0A0A7FWT4_9CLOT</name>
<proteinExistence type="predicted"/>
<dbReference type="GeneID" id="60851829"/>
<dbReference type="STRING" id="1561.NPD11_1692"/>
<accession>A0A0A7FWT4</accession>
<dbReference type="AlphaFoldDB" id="A0A0A7FWT4"/>
<dbReference type="InterPro" id="IPR019700">
    <property type="entry name" value="Sigma-G_inhibitor_Gin"/>
</dbReference>